<dbReference type="Gene3D" id="2.40.50.100">
    <property type="match status" value="1"/>
</dbReference>
<gene>
    <name evidence="5" type="primary">Necator_chrV.g19581</name>
    <name evidence="5" type="ORF">RB195_014789</name>
</gene>
<dbReference type="EMBL" id="JAVFWL010000005">
    <property type="protein sequence ID" value="KAK6756579.1"/>
    <property type="molecule type" value="Genomic_DNA"/>
</dbReference>
<dbReference type="InterPro" id="IPR039771">
    <property type="entry name" value="Csl4"/>
</dbReference>
<dbReference type="SUPFAM" id="SSF110324">
    <property type="entry name" value="Ribosomal L27 protein-like"/>
    <property type="match status" value="1"/>
</dbReference>
<dbReference type="InterPro" id="IPR012340">
    <property type="entry name" value="NA-bd_OB-fold"/>
</dbReference>
<dbReference type="Gene3D" id="2.40.50.140">
    <property type="entry name" value="Nucleic acid-binding proteins"/>
    <property type="match status" value="1"/>
</dbReference>
<accession>A0ABR1E1M1</accession>
<evidence type="ECO:0000313" key="6">
    <source>
        <dbReference type="Proteomes" id="UP001303046"/>
    </source>
</evidence>
<comment type="caution">
    <text evidence="5">The sequence shown here is derived from an EMBL/GenBank/DDBJ whole genome shotgun (WGS) entry which is preliminary data.</text>
</comment>
<dbReference type="Proteomes" id="UP001303046">
    <property type="component" value="Unassembled WGS sequence"/>
</dbReference>
<evidence type="ECO:0000256" key="3">
    <source>
        <dbReference type="ARBA" id="ARBA00022835"/>
    </source>
</evidence>
<keyword evidence="3" id="KW-0271">Exosome</keyword>
<name>A0ABR1E1M1_NECAM</name>
<dbReference type="PANTHER" id="PTHR12686">
    <property type="entry name" value="3'-5' EXORIBONUCLEASE CSL4-RELATED"/>
    <property type="match status" value="1"/>
</dbReference>
<protein>
    <recommendedName>
        <fullName evidence="4">Exosome complex component CSL4 C-terminal domain-containing protein</fullName>
    </recommendedName>
</protein>
<reference evidence="5 6" key="1">
    <citation type="submission" date="2023-08" db="EMBL/GenBank/DDBJ databases">
        <title>A Necator americanus chromosomal reference genome.</title>
        <authorList>
            <person name="Ilik V."/>
            <person name="Petrzelkova K.J."/>
            <person name="Pardy F."/>
            <person name="Fuh T."/>
            <person name="Niatou-Singa F.S."/>
            <person name="Gouil Q."/>
            <person name="Baker L."/>
            <person name="Ritchie M.E."/>
            <person name="Jex A.R."/>
            <person name="Gazzola D."/>
            <person name="Li H."/>
            <person name="Toshio Fujiwara R."/>
            <person name="Zhan B."/>
            <person name="Aroian R.V."/>
            <person name="Pafco B."/>
            <person name="Schwarz E.M."/>
        </authorList>
    </citation>
    <scope>NUCLEOTIDE SEQUENCE [LARGE SCALE GENOMIC DNA]</scope>
    <source>
        <strain evidence="5 6">Aroian</strain>
        <tissue evidence="5">Whole animal</tissue>
    </source>
</reference>
<sequence length="225" mass="24910">MTFYRSGKDRINYNKILDNGVMDTMTKAVIPGDTLYNSKCGYLCGRGVYELRGFLRAARVGHVFVKEQTAPSSGRSTKVVEVLNHDGSFTYHVPFIGALVTAKVTEISDKSAKCSIFRIEESNLQEGATFTAVIRKEDMRNDLKLDQFKVKECVLPGDYVLATVISTGDSHYLLSIADSRLGVVAVRNRDGSSWLPPTRNNLTMPRKVALIPNTLPKLDSLITNS</sequence>
<keyword evidence="2" id="KW-0963">Cytoplasm</keyword>
<evidence type="ECO:0000259" key="4">
    <source>
        <dbReference type="Pfam" id="PF10447"/>
    </source>
</evidence>
<keyword evidence="6" id="KW-1185">Reference proteome</keyword>
<dbReference type="Pfam" id="PF10447">
    <property type="entry name" value="EXOSC1"/>
    <property type="match status" value="1"/>
</dbReference>
<organism evidence="5 6">
    <name type="scientific">Necator americanus</name>
    <name type="common">Human hookworm</name>
    <dbReference type="NCBI Taxonomy" id="51031"/>
    <lineage>
        <taxon>Eukaryota</taxon>
        <taxon>Metazoa</taxon>
        <taxon>Ecdysozoa</taxon>
        <taxon>Nematoda</taxon>
        <taxon>Chromadorea</taxon>
        <taxon>Rhabditida</taxon>
        <taxon>Rhabditina</taxon>
        <taxon>Rhabditomorpha</taxon>
        <taxon>Strongyloidea</taxon>
        <taxon>Ancylostomatidae</taxon>
        <taxon>Bunostominae</taxon>
        <taxon>Necator</taxon>
    </lineage>
</organism>
<feature type="domain" description="Exosome complex component CSL4 C-terminal" evidence="4">
    <location>
        <begin position="126"/>
        <end position="167"/>
    </location>
</feature>
<dbReference type="PANTHER" id="PTHR12686:SF8">
    <property type="entry name" value="EXOSOME COMPLEX COMPONENT CSL4"/>
    <property type="match status" value="1"/>
</dbReference>
<dbReference type="SUPFAM" id="SSF50249">
    <property type="entry name" value="Nucleic acid-binding proteins"/>
    <property type="match status" value="1"/>
</dbReference>
<evidence type="ECO:0000256" key="1">
    <source>
        <dbReference type="ARBA" id="ARBA00004604"/>
    </source>
</evidence>
<dbReference type="InterPro" id="IPR019495">
    <property type="entry name" value="EXOSC1_C"/>
</dbReference>
<evidence type="ECO:0000256" key="2">
    <source>
        <dbReference type="ARBA" id="ARBA00022490"/>
    </source>
</evidence>
<comment type="subcellular location">
    <subcellularLocation>
        <location evidence="1">Nucleus</location>
        <location evidence="1">Nucleolus</location>
    </subcellularLocation>
</comment>
<proteinExistence type="predicted"/>
<evidence type="ECO:0000313" key="5">
    <source>
        <dbReference type="EMBL" id="KAK6756579.1"/>
    </source>
</evidence>